<dbReference type="EMBL" id="KV424044">
    <property type="protein sequence ID" value="KZT53180.1"/>
    <property type="molecule type" value="Genomic_DNA"/>
</dbReference>
<dbReference type="Proteomes" id="UP000076842">
    <property type="component" value="Unassembled WGS sequence"/>
</dbReference>
<proteinExistence type="predicted"/>
<name>A0A165DNI3_9BASI</name>
<evidence type="ECO:0000313" key="1">
    <source>
        <dbReference type="EMBL" id="KZT53180.1"/>
    </source>
</evidence>
<gene>
    <name evidence="1" type="ORF">CALCODRAFT_511596</name>
</gene>
<dbReference type="InParanoid" id="A0A165DNI3"/>
<keyword evidence="2" id="KW-1185">Reference proteome</keyword>
<protein>
    <submittedName>
        <fullName evidence="1">Uncharacterized protein</fullName>
    </submittedName>
</protein>
<evidence type="ECO:0000313" key="2">
    <source>
        <dbReference type="Proteomes" id="UP000076842"/>
    </source>
</evidence>
<sequence>MAPVQLGDYIYIHAHDAAPTVRVAWSQSWSSNNKDYKFFMAKTGAGPVKEEVPLYIASELADDSQLAGLEAVTTDDGACYRIRVDDRFQYGQKNKAGDGRFLVWHDKSRRPYQHRFVDTTIQLKVLGVATSVADYFGYSKLGDLAGDASKALFGDYLHTF</sequence>
<organism evidence="1 2">
    <name type="scientific">Calocera cornea HHB12733</name>
    <dbReference type="NCBI Taxonomy" id="1353952"/>
    <lineage>
        <taxon>Eukaryota</taxon>
        <taxon>Fungi</taxon>
        <taxon>Dikarya</taxon>
        <taxon>Basidiomycota</taxon>
        <taxon>Agaricomycotina</taxon>
        <taxon>Dacrymycetes</taxon>
        <taxon>Dacrymycetales</taxon>
        <taxon>Dacrymycetaceae</taxon>
        <taxon>Calocera</taxon>
    </lineage>
</organism>
<reference evidence="1 2" key="1">
    <citation type="journal article" date="2016" name="Mol. Biol. Evol.">
        <title>Comparative Genomics of Early-Diverging Mushroom-Forming Fungi Provides Insights into the Origins of Lignocellulose Decay Capabilities.</title>
        <authorList>
            <person name="Nagy L.G."/>
            <person name="Riley R."/>
            <person name="Tritt A."/>
            <person name="Adam C."/>
            <person name="Daum C."/>
            <person name="Floudas D."/>
            <person name="Sun H."/>
            <person name="Yadav J.S."/>
            <person name="Pangilinan J."/>
            <person name="Larsson K.H."/>
            <person name="Matsuura K."/>
            <person name="Barry K."/>
            <person name="Labutti K."/>
            <person name="Kuo R."/>
            <person name="Ohm R.A."/>
            <person name="Bhattacharya S.S."/>
            <person name="Shirouzu T."/>
            <person name="Yoshinaga Y."/>
            <person name="Martin F.M."/>
            <person name="Grigoriev I.V."/>
            <person name="Hibbett D.S."/>
        </authorList>
    </citation>
    <scope>NUCLEOTIDE SEQUENCE [LARGE SCALE GENOMIC DNA]</scope>
    <source>
        <strain evidence="1 2">HHB12733</strain>
    </source>
</reference>
<accession>A0A165DNI3</accession>
<dbReference type="AlphaFoldDB" id="A0A165DNI3"/>
<dbReference type="OrthoDB" id="3334523at2759"/>